<dbReference type="Pfam" id="PF08244">
    <property type="entry name" value="Glyco_hydro_32C"/>
    <property type="match status" value="1"/>
</dbReference>
<evidence type="ECO:0000313" key="8">
    <source>
        <dbReference type="Proteomes" id="UP000029672"/>
    </source>
</evidence>
<dbReference type="HOGENOM" id="CLU_001528_7_0_6"/>
<feature type="domain" description="Glycosyl hydrolase family 32 C-terminal" evidence="6">
    <location>
        <begin position="422"/>
        <end position="523"/>
    </location>
</feature>
<dbReference type="InterPro" id="IPR001362">
    <property type="entry name" value="Glyco_hydro_32"/>
</dbReference>
<sequence>MNQYSSKKAADAYQNLEHKKSLQDETYPDYHLRAPSGWINDPCGLFYFNSSFHVFMQSNPWGKKWGEMSWSHVVSHPNYKEDYKWFYPVDDNQNFKTTAIIPSHDEKAADKNGIFTGCVKIMPYKENGETNYYPTAFYSAVWGDGEELQETVCIARALDANKLDENGKIIDPYLTNWTKYSDDNNQDNPKVVVYQPKELNLVSFRDPFIFNLPNDNNYYMLISAGVMGNNNNPKGAVICFKNDGDDITQNWRRVNTGSNFFFSAEVSVKDDISGGGDFECVCMYRLSDHVCAMNGTPYILIFSQDGCPENDYGRSLYYVLGNIVKTENSMYFDPLEHFKNNDGSPKYLLLDLSPDFIYYAANVMPIDSDKRNILMAWLNIESAGKQNSNWAGALAIPRFLFVYKNTDNKWHLGQESTQVHSLRDKLLTNQTINFINQNEVIINNIKDRKYNANITFTTDKIIGKEFGLKVTATDSYCTDINIKNGYLNVDNRYSCKLDIDDTTTKLELDIFLDGSSLEIFIGKNIANGSMVGFATYSTQLKTMIDNQEHTYIYADNSIQADLKVFSMQSCWIEAPKGQ</sequence>
<comment type="similarity">
    <text evidence="1 4">Belongs to the glycosyl hydrolase 32 family.</text>
</comment>
<name>A0A097EQL0_9GAMM</name>
<dbReference type="CDD" id="cd18621">
    <property type="entry name" value="GH32_XdINV-like"/>
    <property type="match status" value="1"/>
</dbReference>
<dbReference type="GO" id="GO:0005987">
    <property type="term" value="P:sucrose catabolic process"/>
    <property type="evidence" value="ECO:0007669"/>
    <property type="project" value="TreeGrafter"/>
</dbReference>
<evidence type="ECO:0000259" key="5">
    <source>
        <dbReference type="Pfam" id="PF00251"/>
    </source>
</evidence>
<dbReference type="OrthoDB" id="9801455at2"/>
<dbReference type="InterPro" id="IPR013320">
    <property type="entry name" value="ConA-like_dom_sf"/>
</dbReference>
<evidence type="ECO:0000313" key="7">
    <source>
        <dbReference type="EMBL" id="AIT09859.1"/>
    </source>
</evidence>
<dbReference type="InterPro" id="IPR023296">
    <property type="entry name" value="Glyco_hydro_beta-prop_sf"/>
</dbReference>
<gene>
    <name evidence="7" type="ORF">LO80_07670</name>
</gene>
<protein>
    <recommendedName>
        <fullName evidence="9">Beta-fructofuranosidase</fullName>
    </recommendedName>
</protein>
<evidence type="ECO:0008006" key="9">
    <source>
        <dbReference type="Google" id="ProtNLM"/>
    </source>
</evidence>
<dbReference type="KEGG" id="frf:LO80_07670"/>
<dbReference type="SUPFAM" id="SSF75005">
    <property type="entry name" value="Arabinanase/levansucrase/invertase"/>
    <property type="match status" value="1"/>
</dbReference>
<dbReference type="Pfam" id="PF00251">
    <property type="entry name" value="Glyco_hydro_32N"/>
    <property type="match status" value="1"/>
</dbReference>
<keyword evidence="2 4" id="KW-0378">Hydrolase</keyword>
<dbReference type="SMART" id="SM00640">
    <property type="entry name" value="Glyco_32"/>
    <property type="match status" value="1"/>
</dbReference>
<dbReference type="EMBL" id="CP009574">
    <property type="protein sequence ID" value="AIT09859.1"/>
    <property type="molecule type" value="Genomic_DNA"/>
</dbReference>
<evidence type="ECO:0000256" key="3">
    <source>
        <dbReference type="ARBA" id="ARBA00023295"/>
    </source>
</evidence>
<evidence type="ECO:0000256" key="4">
    <source>
        <dbReference type="RuleBase" id="RU362110"/>
    </source>
</evidence>
<dbReference type="SUPFAM" id="SSF49899">
    <property type="entry name" value="Concanavalin A-like lectins/glucanases"/>
    <property type="match status" value="1"/>
</dbReference>
<dbReference type="GO" id="GO:0004575">
    <property type="term" value="F:sucrose alpha-glucosidase activity"/>
    <property type="evidence" value="ECO:0007669"/>
    <property type="project" value="TreeGrafter"/>
</dbReference>
<dbReference type="GO" id="GO:0005737">
    <property type="term" value="C:cytoplasm"/>
    <property type="evidence" value="ECO:0007669"/>
    <property type="project" value="TreeGrafter"/>
</dbReference>
<reference evidence="7 8" key="1">
    <citation type="submission" date="2014-10" db="EMBL/GenBank/DDBJ databases">
        <title>Whole genome sequence of Francisella endociliophora strain FSC1006, isolated from a laboratory culture of the marine ciliate Euplotes raikovi.</title>
        <authorList>
            <person name="Granberg M."/>
            <person name="Backman S."/>
            <person name="Lundmark E."/>
            <person name="Nilsson E."/>
            <person name="Karlsson E."/>
            <person name="Thelaus J."/>
            <person name="Ohrman C."/>
            <person name="Larkeryd A."/>
            <person name="Stenberg P."/>
        </authorList>
    </citation>
    <scope>NUCLEOTIDE SEQUENCE [LARGE SCALE GENOMIC DNA]</scope>
    <source>
        <strain evidence="7 8">FSC1006</strain>
    </source>
</reference>
<dbReference type="InterPro" id="IPR013148">
    <property type="entry name" value="Glyco_hydro_32_N"/>
</dbReference>
<proteinExistence type="inferred from homology"/>
<dbReference type="RefSeq" id="WP_040010160.1">
    <property type="nucleotide sequence ID" value="NZ_CP009574.1"/>
</dbReference>
<dbReference type="eggNOG" id="COG1621">
    <property type="taxonomic scope" value="Bacteria"/>
</dbReference>
<keyword evidence="3 4" id="KW-0326">Glycosidase</keyword>
<evidence type="ECO:0000256" key="2">
    <source>
        <dbReference type="ARBA" id="ARBA00022801"/>
    </source>
</evidence>
<dbReference type="AlphaFoldDB" id="A0A097EQL0"/>
<accession>A0A097EQL0</accession>
<evidence type="ECO:0000259" key="6">
    <source>
        <dbReference type="Pfam" id="PF08244"/>
    </source>
</evidence>
<dbReference type="InterPro" id="IPR013189">
    <property type="entry name" value="Glyco_hydro_32_C"/>
</dbReference>
<dbReference type="Proteomes" id="UP000029672">
    <property type="component" value="Chromosome"/>
</dbReference>
<dbReference type="Gene3D" id="2.115.10.20">
    <property type="entry name" value="Glycosyl hydrolase domain, family 43"/>
    <property type="match status" value="1"/>
</dbReference>
<evidence type="ECO:0000256" key="1">
    <source>
        <dbReference type="ARBA" id="ARBA00009902"/>
    </source>
</evidence>
<keyword evidence="8" id="KW-1185">Reference proteome</keyword>
<organism evidence="7 8">
    <name type="scientific">Candidatus Francisella endociliophora</name>
    <dbReference type="NCBI Taxonomy" id="653937"/>
    <lineage>
        <taxon>Bacteria</taxon>
        <taxon>Pseudomonadati</taxon>
        <taxon>Pseudomonadota</taxon>
        <taxon>Gammaproteobacteria</taxon>
        <taxon>Thiotrichales</taxon>
        <taxon>Francisellaceae</taxon>
        <taxon>Francisella</taxon>
    </lineage>
</organism>
<dbReference type="STRING" id="1547445.LO80_07670"/>
<dbReference type="PANTHER" id="PTHR42800">
    <property type="entry name" value="EXOINULINASE INUD (AFU_ORTHOLOGUE AFUA_5G00480)"/>
    <property type="match status" value="1"/>
</dbReference>
<dbReference type="PANTHER" id="PTHR42800:SF3">
    <property type="entry name" value="GLYCOSYL HYDROLASE FAMILY 32 N-TERMINAL DOMAIN-CONTAINING PROTEIN"/>
    <property type="match status" value="1"/>
</dbReference>
<feature type="domain" description="Glycosyl hydrolase family 32 N-terminal" evidence="5">
    <location>
        <begin position="31"/>
        <end position="404"/>
    </location>
</feature>